<evidence type="ECO:0000256" key="1">
    <source>
        <dbReference type="ARBA" id="ARBA00022679"/>
    </source>
</evidence>
<evidence type="ECO:0000259" key="2">
    <source>
        <dbReference type="Pfam" id="PF01648"/>
    </source>
</evidence>
<comment type="caution">
    <text evidence="3">The sequence shown here is derived from an EMBL/GenBank/DDBJ whole genome shotgun (WGS) entry which is preliminary data.</text>
</comment>
<gene>
    <name evidence="3" type="ORF">LG632_28065</name>
</gene>
<dbReference type="GO" id="GO:0016740">
    <property type="term" value="F:transferase activity"/>
    <property type="evidence" value="ECO:0007669"/>
    <property type="project" value="UniProtKB-KW"/>
</dbReference>
<dbReference type="InterPro" id="IPR008278">
    <property type="entry name" value="4-PPantetheinyl_Trfase_dom"/>
</dbReference>
<name>A0ABS8BFA1_9ACTN</name>
<feature type="domain" description="4'-phosphopantetheinyl transferase" evidence="2">
    <location>
        <begin position="6"/>
        <end position="50"/>
    </location>
</feature>
<keyword evidence="1 3" id="KW-0808">Transferase</keyword>
<dbReference type="RefSeq" id="WP_226730432.1">
    <property type="nucleotide sequence ID" value="NZ_JAJAUY010000186.1"/>
</dbReference>
<dbReference type="EMBL" id="JAJAUY010000186">
    <property type="protein sequence ID" value="MCB5183198.1"/>
    <property type="molecule type" value="Genomic_DNA"/>
</dbReference>
<keyword evidence="4" id="KW-1185">Reference proteome</keyword>
<evidence type="ECO:0000313" key="3">
    <source>
        <dbReference type="EMBL" id="MCB5183198.1"/>
    </source>
</evidence>
<protein>
    <submittedName>
        <fullName evidence="3">4'-phosphopantetheinyl transferase superfamily protein</fullName>
    </submittedName>
</protein>
<dbReference type="InterPro" id="IPR037143">
    <property type="entry name" value="4-PPantetheinyl_Trfase_dom_sf"/>
</dbReference>
<evidence type="ECO:0000313" key="4">
    <source>
        <dbReference type="Proteomes" id="UP001199054"/>
    </source>
</evidence>
<accession>A0ABS8BFA1</accession>
<dbReference type="Proteomes" id="UP001199054">
    <property type="component" value="Unassembled WGS sequence"/>
</dbReference>
<dbReference type="Pfam" id="PF01648">
    <property type="entry name" value="ACPS"/>
    <property type="match status" value="1"/>
</dbReference>
<dbReference type="Gene3D" id="3.90.470.20">
    <property type="entry name" value="4'-phosphopantetheinyl transferase domain"/>
    <property type="match status" value="1"/>
</dbReference>
<reference evidence="3 4" key="1">
    <citation type="submission" date="2021-10" db="EMBL/GenBank/DDBJ databases">
        <title>Streptomyces sp. strain SMC 277, a novel streptomycete isolated from soil.</title>
        <authorList>
            <person name="Chanama M."/>
        </authorList>
    </citation>
    <scope>NUCLEOTIDE SEQUENCE [LARGE SCALE GENOMIC DNA]</scope>
    <source>
        <strain evidence="3 4">SMC 277</strain>
    </source>
</reference>
<dbReference type="SUPFAM" id="SSF56214">
    <property type="entry name" value="4'-phosphopantetheinyl transferase"/>
    <property type="match status" value="1"/>
</dbReference>
<organism evidence="3 4">
    <name type="scientific">Streptomyces antimicrobicus</name>
    <dbReference type="NCBI Taxonomy" id="2883108"/>
    <lineage>
        <taxon>Bacteria</taxon>
        <taxon>Bacillati</taxon>
        <taxon>Actinomycetota</taxon>
        <taxon>Actinomycetes</taxon>
        <taxon>Kitasatosporales</taxon>
        <taxon>Streptomycetaceae</taxon>
        <taxon>Streptomyces</taxon>
    </lineage>
</organism>
<proteinExistence type="predicted"/>
<sequence length="99" mass="10186">MTTDVVADGLHPAERAQLTALAPEARPVAFTRCWTRKEAYVKGTGTGLAGGAAHIFLGCGPSPARPPGWTLYDIAAGAGFAAACAVRTGTPDTTRRDTT</sequence>